<feature type="compositionally biased region" description="Low complexity" evidence="2">
    <location>
        <begin position="331"/>
        <end position="354"/>
    </location>
</feature>
<protein>
    <submittedName>
        <fullName evidence="3">Uncharacterized protein</fullName>
    </submittedName>
</protein>
<name>A0AAN7HRF5_9FUNG</name>
<feature type="region of interest" description="Disordered" evidence="2">
    <location>
        <begin position="190"/>
        <end position="249"/>
    </location>
</feature>
<feature type="compositionally biased region" description="Low complexity" evidence="2">
    <location>
        <begin position="207"/>
        <end position="225"/>
    </location>
</feature>
<feature type="region of interest" description="Disordered" evidence="2">
    <location>
        <begin position="492"/>
        <end position="591"/>
    </location>
</feature>
<gene>
    <name evidence="3" type="ORF">ATC70_003804</name>
</gene>
<feature type="coiled-coil region" evidence="1">
    <location>
        <begin position="420"/>
        <end position="456"/>
    </location>
</feature>
<evidence type="ECO:0000256" key="1">
    <source>
        <dbReference type="SAM" id="Coils"/>
    </source>
</evidence>
<dbReference type="RefSeq" id="XP_064678471.1">
    <property type="nucleotide sequence ID" value="XM_064823159.1"/>
</dbReference>
<feature type="region of interest" description="Disordered" evidence="2">
    <location>
        <begin position="391"/>
        <end position="420"/>
    </location>
</feature>
<evidence type="ECO:0000256" key="2">
    <source>
        <dbReference type="SAM" id="MobiDB-lite"/>
    </source>
</evidence>
<comment type="caution">
    <text evidence="3">The sequence shown here is derived from an EMBL/GenBank/DDBJ whole genome shotgun (WGS) entry which is preliminary data.</text>
</comment>
<sequence>MTLTIEDVVTHYVLSSHPRNRAIIDVKDKKSGELRFIKIRHRLSKFYAVSLVDPVTFEVWAEIQVKSAAARIKPIILHLDNKQDTTVELKDTSRIGFEWTFAWEGEKYRWVRESRMSNSLECRAIRKTGDICVAQYLPRMLKDEYFGIFSLLGYNMLRCNLTKSRELELILLMSLMTVLDKSNDASWKRDPISKGVQDDIRNGGGSSSHTSSSNSSFVSPPSASSTANSHGMDHYEDPIPKKSQQKKHKVELLNDQKLQLMLEKDVRRSQKQIQLDQKNHKPSLSAGNSPNQTPKTSPLPTPSTSTNIMSNILSPRLSRQKSAALLTGNTNASQLSDASSLSPTSPTTSISNHSGTNNGAGRLSRLFNTLSQMKQTSDMVIIAPDTNAPADDFNAFYPPAPPPLSEATTNESHTKQQQKQQIARDQKLKLQRQKQRQQQQQQLLLLQQQQQQQQQQQAQIDQDYYEQHHHLSLPTGQLSRFTSDFGNLAISKTSYDNPPSLRNIRWNPEPLTSIETTGSSATNTYMSSRVPQQQPHYPPPHRSNSNGRRPRMADQHRRLSATEYSLYYNHNPPPPQPQPQPPHYTNTNYNNRYSTSEYYTHQYHQQQQAVYDYYQ</sequence>
<dbReference type="AlphaFoldDB" id="A0AAN7HRF5"/>
<feature type="compositionally biased region" description="Basic and acidic residues" evidence="2">
    <location>
        <begin position="231"/>
        <end position="240"/>
    </location>
</feature>
<organism evidence="3 4">
    <name type="scientific">Mucor velutinosus</name>
    <dbReference type="NCBI Taxonomy" id="708070"/>
    <lineage>
        <taxon>Eukaryota</taxon>
        <taxon>Fungi</taxon>
        <taxon>Fungi incertae sedis</taxon>
        <taxon>Mucoromycota</taxon>
        <taxon>Mucoromycotina</taxon>
        <taxon>Mucoromycetes</taxon>
        <taxon>Mucorales</taxon>
        <taxon>Mucorineae</taxon>
        <taxon>Mucoraceae</taxon>
        <taxon>Mucor</taxon>
    </lineage>
</organism>
<keyword evidence="4" id="KW-1185">Reference proteome</keyword>
<feature type="compositionally biased region" description="Basic and acidic residues" evidence="2">
    <location>
        <begin position="190"/>
        <end position="201"/>
    </location>
</feature>
<dbReference type="GeneID" id="89947506"/>
<feature type="compositionally biased region" description="Pro residues" evidence="2">
    <location>
        <begin position="571"/>
        <end position="582"/>
    </location>
</feature>
<accession>A0AAN7HRF5</accession>
<feature type="compositionally biased region" description="Polar residues" evidence="2">
    <location>
        <begin position="513"/>
        <end position="530"/>
    </location>
</feature>
<feature type="region of interest" description="Disordered" evidence="2">
    <location>
        <begin position="266"/>
        <end position="309"/>
    </location>
</feature>
<evidence type="ECO:0000313" key="3">
    <source>
        <dbReference type="EMBL" id="KAK4511805.1"/>
    </source>
</evidence>
<reference evidence="3 4" key="1">
    <citation type="submission" date="2022-11" db="EMBL/GenBank/DDBJ databases">
        <title>Mucor velutinosus strain NIH1002 WGS.</title>
        <authorList>
            <person name="Subramanian P."/>
            <person name="Mullikin J.C."/>
            <person name="Segre J.A."/>
            <person name="Zelazny A.M."/>
        </authorList>
    </citation>
    <scope>NUCLEOTIDE SEQUENCE [LARGE SCALE GENOMIC DNA]</scope>
    <source>
        <strain evidence="3 4">NIH1002</strain>
    </source>
</reference>
<dbReference type="EMBL" id="JASEJX010000025">
    <property type="protein sequence ID" value="KAK4511805.1"/>
    <property type="molecule type" value="Genomic_DNA"/>
</dbReference>
<evidence type="ECO:0000313" key="4">
    <source>
        <dbReference type="Proteomes" id="UP001304243"/>
    </source>
</evidence>
<keyword evidence="1" id="KW-0175">Coiled coil</keyword>
<proteinExistence type="predicted"/>
<dbReference type="Proteomes" id="UP001304243">
    <property type="component" value="Unassembled WGS sequence"/>
</dbReference>
<feature type="compositionally biased region" description="Low complexity" evidence="2">
    <location>
        <begin position="293"/>
        <end position="306"/>
    </location>
</feature>
<feature type="region of interest" description="Disordered" evidence="2">
    <location>
        <begin position="330"/>
        <end position="362"/>
    </location>
</feature>